<keyword evidence="1" id="KW-1003">Cell membrane</keyword>
<keyword evidence="5" id="KW-0472">Membrane</keyword>
<organism evidence="6 7">
    <name type="scientific">Aquimonas voraii</name>
    <dbReference type="NCBI Taxonomy" id="265719"/>
    <lineage>
        <taxon>Bacteria</taxon>
        <taxon>Pseudomonadati</taxon>
        <taxon>Pseudomonadota</taxon>
        <taxon>Gammaproteobacteria</taxon>
        <taxon>Lysobacterales</taxon>
        <taxon>Lysobacteraceae</taxon>
        <taxon>Aquimonas</taxon>
    </lineage>
</organism>
<evidence type="ECO:0000313" key="7">
    <source>
        <dbReference type="Proteomes" id="UP000199603"/>
    </source>
</evidence>
<evidence type="ECO:0000256" key="3">
    <source>
        <dbReference type="ARBA" id="ARBA00022692"/>
    </source>
</evidence>
<dbReference type="GO" id="GO:0005886">
    <property type="term" value="C:plasma membrane"/>
    <property type="evidence" value="ECO:0007669"/>
    <property type="project" value="InterPro"/>
</dbReference>
<name>A0A1G6TVZ8_9GAMM</name>
<evidence type="ECO:0000256" key="5">
    <source>
        <dbReference type="ARBA" id="ARBA00023136"/>
    </source>
</evidence>
<dbReference type="InterPro" id="IPR010664">
    <property type="entry name" value="LipoPS_assembly_LptC-rel"/>
</dbReference>
<dbReference type="PANTHER" id="PTHR37481:SF1">
    <property type="entry name" value="LIPOPOLYSACCHARIDE EXPORT SYSTEM PROTEIN LPTC"/>
    <property type="match status" value="1"/>
</dbReference>
<dbReference type="NCBIfam" id="TIGR04409">
    <property type="entry name" value="LptC_YrbK"/>
    <property type="match status" value="1"/>
</dbReference>
<proteinExistence type="predicted"/>
<dbReference type="Proteomes" id="UP000199603">
    <property type="component" value="Unassembled WGS sequence"/>
</dbReference>
<keyword evidence="7" id="KW-1185">Reference proteome</keyword>
<keyword evidence="2" id="KW-0997">Cell inner membrane</keyword>
<keyword evidence="3" id="KW-0812">Transmembrane</keyword>
<dbReference type="Gene3D" id="2.60.450.10">
    <property type="entry name" value="Lipopolysaccharide (LPS) transport protein A like domain"/>
    <property type="match status" value="1"/>
</dbReference>
<dbReference type="InterPro" id="IPR026265">
    <property type="entry name" value="LptC"/>
</dbReference>
<dbReference type="STRING" id="265719.SAMN04488509_10235"/>
<dbReference type="GO" id="GO:0017089">
    <property type="term" value="F:glycolipid transfer activity"/>
    <property type="evidence" value="ECO:0007669"/>
    <property type="project" value="TreeGrafter"/>
</dbReference>
<dbReference type="InterPro" id="IPR052363">
    <property type="entry name" value="LPS_export_LptC"/>
</dbReference>
<keyword evidence="4" id="KW-1133">Transmembrane helix</keyword>
<dbReference type="PANTHER" id="PTHR37481">
    <property type="entry name" value="LIPOPOLYSACCHARIDE EXPORT SYSTEM PROTEIN LPTC"/>
    <property type="match status" value="1"/>
</dbReference>
<evidence type="ECO:0000313" key="6">
    <source>
        <dbReference type="EMBL" id="SDD33280.1"/>
    </source>
</evidence>
<evidence type="ECO:0000256" key="1">
    <source>
        <dbReference type="ARBA" id="ARBA00022475"/>
    </source>
</evidence>
<evidence type="ECO:0000256" key="4">
    <source>
        <dbReference type="ARBA" id="ARBA00022989"/>
    </source>
</evidence>
<dbReference type="GO" id="GO:0030288">
    <property type="term" value="C:outer membrane-bounded periplasmic space"/>
    <property type="evidence" value="ECO:0007669"/>
    <property type="project" value="TreeGrafter"/>
</dbReference>
<dbReference type="EMBL" id="FNAG01000002">
    <property type="protein sequence ID" value="SDD33280.1"/>
    <property type="molecule type" value="Genomic_DNA"/>
</dbReference>
<sequence length="188" mass="20380">MQARQIPVLIGLLLAAAVSSWLVWLLREPAPAPALVGPPRSDYFLTDFSMVALDAEGREAFAARGPRLARHPTAGTLEVSAPEFTLPDAEGGRWLARSDAAWVSADASELRLLRAVRVSAPEGADGPSELKTERLDLFPRARQLRSADAVTASGPGFILRGLGLEAELDTRRFRLLDQVSARYEPPSR</sequence>
<gene>
    <name evidence="6" type="ORF">SAMN04488509_10235</name>
</gene>
<dbReference type="GO" id="GO:0015221">
    <property type="term" value="F:lipopolysaccharide transmembrane transporter activity"/>
    <property type="evidence" value="ECO:0007669"/>
    <property type="project" value="InterPro"/>
</dbReference>
<dbReference type="AlphaFoldDB" id="A0A1G6TVZ8"/>
<evidence type="ECO:0000256" key="2">
    <source>
        <dbReference type="ARBA" id="ARBA00022519"/>
    </source>
</evidence>
<accession>A0A1G6TVZ8</accession>
<dbReference type="Pfam" id="PF06835">
    <property type="entry name" value="LptC"/>
    <property type="match status" value="1"/>
</dbReference>
<protein>
    <submittedName>
        <fullName evidence="6">Lipopolysaccharide export system protein LptC</fullName>
    </submittedName>
</protein>
<reference evidence="6 7" key="1">
    <citation type="submission" date="2016-10" db="EMBL/GenBank/DDBJ databases">
        <authorList>
            <person name="de Groot N.N."/>
        </authorList>
    </citation>
    <scope>NUCLEOTIDE SEQUENCE [LARGE SCALE GENOMIC DNA]</scope>
    <source>
        <strain evidence="6 7">DSM 16957</strain>
    </source>
</reference>